<organism evidence="1 2">
    <name type="scientific">Enterococcus avium</name>
    <name type="common">Streptococcus avium</name>
    <dbReference type="NCBI Taxonomy" id="33945"/>
    <lineage>
        <taxon>Bacteria</taxon>
        <taxon>Bacillati</taxon>
        <taxon>Bacillota</taxon>
        <taxon>Bacilli</taxon>
        <taxon>Lactobacillales</taxon>
        <taxon>Enterococcaceae</taxon>
        <taxon>Enterococcus</taxon>
    </lineage>
</organism>
<comment type="caution">
    <text evidence="1">The sequence shown here is derived from an EMBL/GenBank/DDBJ whole genome shotgun (WGS) entry which is preliminary data.</text>
</comment>
<proteinExistence type="predicted"/>
<dbReference type="EMBL" id="JARPWH010000024">
    <property type="protein sequence ID" value="MDT2402506.1"/>
    <property type="molecule type" value="Genomic_DNA"/>
</dbReference>
<gene>
    <name evidence="1" type="ORF">P7D43_08985</name>
</gene>
<reference evidence="1" key="1">
    <citation type="submission" date="2023-03" db="EMBL/GenBank/DDBJ databases">
        <authorList>
            <person name="Shen W."/>
            <person name="Cai J."/>
        </authorList>
    </citation>
    <scope>NUCLEOTIDE SEQUENCE</scope>
    <source>
        <strain evidence="1">P33-2</strain>
    </source>
</reference>
<dbReference type="RefSeq" id="WP_311865134.1">
    <property type="nucleotide sequence ID" value="NZ_JARPWH010000024.1"/>
</dbReference>
<accession>A0AAW8RVZ7</accession>
<name>A0AAW8RVZ7_ENTAV</name>
<dbReference type="Proteomes" id="UP001260773">
    <property type="component" value="Unassembled WGS sequence"/>
</dbReference>
<evidence type="ECO:0000313" key="1">
    <source>
        <dbReference type="EMBL" id="MDT2402506.1"/>
    </source>
</evidence>
<evidence type="ECO:0000313" key="2">
    <source>
        <dbReference type="Proteomes" id="UP001260773"/>
    </source>
</evidence>
<dbReference type="AlphaFoldDB" id="A0AAW8RVZ7"/>
<protein>
    <recommendedName>
        <fullName evidence="3">Primase C-terminal 1 domain-containing protein</fullName>
    </recommendedName>
</protein>
<sequence>MIYTNIVRTTEPMHEVKNIQRDFDFFKTCKAQCLPYPKDKEEELKIKTQKMLIVIAGTILGDLRRNNTNLVSRSLLFIDFDDVKETEAEFLGKITGKLKEVNYCLYPTLKYKSDNIRYRLVLELDRAVSCDEYEKLLFGICTDLGIKFEFDETNKTWSQGQGLPVVTEHSSNDLRVFHDGFESIPVDKFLHRITTSQQWADAQKKKQRPNTGGYQVNGSGKRKYTGVFLEQLFEGASVGNRNVWWRLMVDKMLSVDTPIETIANVMGVINFNTEIFPEPLDQKELDTIFRSRVENHAKKGGYLY</sequence>
<evidence type="ECO:0008006" key="3">
    <source>
        <dbReference type="Google" id="ProtNLM"/>
    </source>
</evidence>